<accession>A0ABT7DAB1</accession>
<dbReference type="InterPro" id="IPR003959">
    <property type="entry name" value="ATPase_AAA_core"/>
</dbReference>
<dbReference type="Gene3D" id="1.10.8.60">
    <property type="match status" value="2"/>
</dbReference>
<dbReference type="Pfam" id="PF13229">
    <property type="entry name" value="Beta_helix"/>
    <property type="match status" value="2"/>
</dbReference>
<feature type="domain" description="AAA+ ATPase" evidence="5">
    <location>
        <begin position="606"/>
        <end position="747"/>
    </location>
</feature>
<dbReference type="InterPro" id="IPR027417">
    <property type="entry name" value="P-loop_NTPase"/>
</dbReference>
<sequence>MVRQLFTVGPDRSEGPDSFRTIGEAVAQARTGAVISVLPGRYEESLRISRRVTIVADGSRGSVEIAPHSGSAVTLVADAVMLTDLVLRGPEDEDVPVVDVYQGQAALDGCEIAGAGWTALLSRNAGSLAMRDCRIINPAGAGIVDTSAEESVVADCVLENLGSSAVVMSEKARTVVRGCTIRDSRGNGVLANGQARGTVEDCDISGTDKPGVAIEQNSATRVLRTRLHDLAVGALVTSASRPELAELDVQDTSEHGVLVSAGAEPVLRDCRVARTKGSGLVVTSRARGSYEGCEFTRCEGPAVLATESAAPALTRTVVRDCVASAAVLLTGESAAELDRLEVTAAAGIGLRIRAGANPLVRRARIVAAAGHGVEVAQGGRGRLEDCAVEKAGGASLRVAADSRTHVVDCSLDGAAGPGVLIGAGGFADIRDTVVENSTAEGVRVEEDGEVSAIRSRIISSGAHGVLLLAGSRAALNGCEMLNGQADGVRVESAGQVSVLDCTANDNRGAGLRQTAKDGALTVDRLSSVGNGGRDAYDGAPPPDLTDPSRTGAKRTDDQPPAEPAGPVEELEALVGLEGVKRQVKGLINLTRLAQRRANLGLPAPPMSRHLIFAGAPGTGKTTVARLYGSILAELGSLRSGHLVEVSRADLVAQVVGGTAIKTTETFNRALGGVLFVDEAYTLASDSKSSGADFGREAVDTLVKLMEDHRDDVVVIAAGYTDEMESFLAVNPGLASRFARTVEFANYTVDELVTIVETLCERHRYDLSPDTRDALAAHFGEMHRGPNFGNGRVARQVFEEMVDRQAFRLAGLVEAAEHDLTVLLPEDVGEAAAAAAKAAASGVRTTSPVEELEAMIGLDSVKYEVTDMINLLSASRQREAAGLPSSRINRHLVFAGPPGTGKTTVARLYGKLLRSLEVLPRGQIVEVARADLVGRYVGHTAQLTKEVFQKALGGVLFIDEAYTLAPPGSPSDFGREAIDTLLKLMEDHRDDVVVIVAGYTNEMNRFLASNPGLSSRFSRHIEFPDYSSEELVTIVRQHAAISGFECAPDVPSALLAYFDAQPRDRSFGNARLARQTVERMATRQARRLATMGSPTMNDLQTLILDDLPRLNLADTPG</sequence>
<evidence type="ECO:0000256" key="2">
    <source>
        <dbReference type="ARBA" id="ARBA00022741"/>
    </source>
</evidence>
<dbReference type="PANTHER" id="PTHR43392">
    <property type="entry name" value="AAA-TYPE ATPASE FAMILY PROTEIN / ANKYRIN REPEAT FAMILY PROTEIN"/>
    <property type="match status" value="1"/>
</dbReference>
<dbReference type="Pfam" id="PF00004">
    <property type="entry name" value="AAA"/>
    <property type="match status" value="2"/>
</dbReference>
<evidence type="ECO:0000313" key="7">
    <source>
        <dbReference type="Proteomes" id="UP001237194"/>
    </source>
</evidence>
<dbReference type="CDD" id="cd00009">
    <property type="entry name" value="AAA"/>
    <property type="match status" value="1"/>
</dbReference>
<keyword evidence="3" id="KW-0067">ATP-binding</keyword>
<dbReference type="Gene3D" id="2.160.20.10">
    <property type="entry name" value="Single-stranded right-handed beta-helix, Pectin lyase-like"/>
    <property type="match status" value="2"/>
</dbReference>
<dbReference type="InterPro" id="IPR003593">
    <property type="entry name" value="AAA+_ATPase"/>
</dbReference>
<keyword evidence="7" id="KW-1185">Reference proteome</keyword>
<dbReference type="SMART" id="SM00710">
    <property type="entry name" value="PbH1"/>
    <property type="match status" value="12"/>
</dbReference>
<comment type="caution">
    <text evidence="6">The sequence shown here is derived from an EMBL/GenBank/DDBJ whole genome shotgun (WGS) entry which is preliminary data.</text>
</comment>
<dbReference type="InterPro" id="IPR006626">
    <property type="entry name" value="PbH1"/>
</dbReference>
<dbReference type="SUPFAM" id="SSF52540">
    <property type="entry name" value="P-loop containing nucleoside triphosphate hydrolases"/>
    <property type="match status" value="2"/>
</dbReference>
<dbReference type="SUPFAM" id="SSF51126">
    <property type="entry name" value="Pectin lyase-like"/>
    <property type="match status" value="2"/>
</dbReference>
<dbReference type="Gene3D" id="3.40.50.300">
    <property type="entry name" value="P-loop containing nucleotide triphosphate hydrolases"/>
    <property type="match status" value="2"/>
</dbReference>
<dbReference type="InterPro" id="IPR012334">
    <property type="entry name" value="Pectin_lyas_fold"/>
</dbReference>
<evidence type="ECO:0000256" key="4">
    <source>
        <dbReference type="SAM" id="MobiDB-lite"/>
    </source>
</evidence>
<dbReference type="PANTHER" id="PTHR43392:SF2">
    <property type="entry name" value="AAA-TYPE ATPASE FAMILY PROTEIN _ ANKYRIN REPEAT FAMILY PROTEIN"/>
    <property type="match status" value="1"/>
</dbReference>
<keyword evidence="2" id="KW-0547">Nucleotide-binding</keyword>
<dbReference type="RefSeq" id="WP_283896702.1">
    <property type="nucleotide sequence ID" value="NZ_JARWAF010000009.1"/>
</dbReference>
<evidence type="ECO:0000256" key="3">
    <source>
        <dbReference type="ARBA" id="ARBA00022840"/>
    </source>
</evidence>
<dbReference type="InterPro" id="IPR041627">
    <property type="entry name" value="AAA_lid_6"/>
</dbReference>
<organism evidence="6 7">
    <name type="scientific">Streptomyces pakalii</name>
    <dbReference type="NCBI Taxonomy" id="3036494"/>
    <lineage>
        <taxon>Bacteria</taxon>
        <taxon>Bacillati</taxon>
        <taxon>Actinomycetota</taxon>
        <taxon>Actinomycetes</taxon>
        <taxon>Kitasatosporales</taxon>
        <taxon>Streptomycetaceae</taxon>
        <taxon>Streptomyces</taxon>
    </lineage>
</organism>
<dbReference type="InterPro" id="IPR050773">
    <property type="entry name" value="CbxX/CfxQ_RuBisCO_ESX"/>
</dbReference>
<feature type="region of interest" description="Disordered" evidence="4">
    <location>
        <begin position="524"/>
        <end position="565"/>
    </location>
</feature>
<dbReference type="InterPro" id="IPR000641">
    <property type="entry name" value="CbxX/CfxQ"/>
</dbReference>
<dbReference type="SMART" id="SM00382">
    <property type="entry name" value="AAA"/>
    <property type="match status" value="2"/>
</dbReference>
<dbReference type="PRINTS" id="PR00819">
    <property type="entry name" value="CBXCFQXSUPER"/>
</dbReference>
<dbReference type="Pfam" id="PF17866">
    <property type="entry name" value="AAA_lid_6"/>
    <property type="match status" value="2"/>
</dbReference>
<feature type="domain" description="AAA+ ATPase" evidence="5">
    <location>
        <begin position="887"/>
        <end position="1026"/>
    </location>
</feature>
<comment type="similarity">
    <text evidence="1">Belongs to the CbxX/CfxQ family.</text>
</comment>
<name>A0ABT7DAB1_9ACTN</name>
<dbReference type="EMBL" id="JARWAF010000009">
    <property type="protein sequence ID" value="MDJ1642748.1"/>
    <property type="molecule type" value="Genomic_DNA"/>
</dbReference>
<dbReference type="InterPro" id="IPR039448">
    <property type="entry name" value="Beta_helix"/>
</dbReference>
<evidence type="ECO:0000259" key="5">
    <source>
        <dbReference type="SMART" id="SM00382"/>
    </source>
</evidence>
<reference evidence="6 7" key="1">
    <citation type="submission" date="2023-04" db="EMBL/GenBank/DDBJ databases">
        <title>A novel species of the genus Streptomyces: Streptomyces pakalii sp. nov. isolated from a Mexican soil jungle.</title>
        <authorList>
            <person name="Chavez-Hernandez M.A."/>
            <person name="Ortiz-Alvarez J."/>
            <person name="Villa-Tanaca L."/>
            <person name="Hernandez-Rodriguez C."/>
        </authorList>
    </citation>
    <scope>NUCLEOTIDE SEQUENCE [LARGE SCALE GENOMIC DNA]</scope>
    <source>
        <strain evidence="6 7">ENCB-J15</strain>
    </source>
</reference>
<proteinExistence type="inferred from homology"/>
<protein>
    <submittedName>
        <fullName evidence="6">AAA family ATPase</fullName>
    </submittedName>
</protein>
<evidence type="ECO:0000313" key="6">
    <source>
        <dbReference type="EMBL" id="MDJ1642748.1"/>
    </source>
</evidence>
<gene>
    <name evidence="6" type="ORF">P5W92_20405</name>
</gene>
<dbReference type="InterPro" id="IPR011050">
    <property type="entry name" value="Pectin_lyase_fold/virulence"/>
</dbReference>
<dbReference type="Proteomes" id="UP001237194">
    <property type="component" value="Unassembled WGS sequence"/>
</dbReference>
<evidence type="ECO:0000256" key="1">
    <source>
        <dbReference type="ARBA" id="ARBA00010378"/>
    </source>
</evidence>